<comment type="caution">
    <text evidence="1">The sequence shown here is derived from an EMBL/GenBank/DDBJ whole genome shotgun (WGS) entry which is preliminary data.</text>
</comment>
<organism evidence="1 2">
    <name type="scientific">Dyadobacter chenhuakuii</name>
    <dbReference type="NCBI Taxonomy" id="2909339"/>
    <lineage>
        <taxon>Bacteria</taxon>
        <taxon>Pseudomonadati</taxon>
        <taxon>Bacteroidota</taxon>
        <taxon>Cytophagia</taxon>
        <taxon>Cytophagales</taxon>
        <taxon>Spirosomataceae</taxon>
        <taxon>Dyadobacter</taxon>
    </lineage>
</organism>
<sequence>MGPNIPGFDKPNLDKLEFRSIEELEAYEQILNGDRLKWQLQIDQLTKMLYRLYKIKVMDC</sequence>
<dbReference type="EMBL" id="JAKFFV010000001">
    <property type="protein sequence ID" value="MCF2496700.1"/>
    <property type="molecule type" value="Genomic_DNA"/>
</dbReference>
<accession>A0A9X1Q892</accession>
<evidence type="ECO:0000313" key="1">
    <source>
        <dbReference type="EMBL" id="MCF2496700.1"/>
    </source>
</evidence>
<gene>
    <name evidence="1" type="ORF">L0661_00175</name>
</gene>
<dbReference type="Proteomes" id="UP001139411">
    <property type="component" value="Unassembled WGS sequence"/>
</dbReference>
<evidence type="ECO:0000313" key="2">
    <source>
        <dbReference type="Proteomes" id="UP001139411"/>
    </source>
</evidence>
<dbReference type="AlphaFoldDB" id="A0A9X1Q892"/>
<proteinExistence type="predicted"/>
<reference evidence="1" key="1">
    <citation type="submission" date="2022-01" db="EMBL/GenBank/DDBJ databases">
        <title>Novel species in genus Dyadobacter.</title>
        <authorList>
            <person name="Ma C."/>
        </authorList>
    </citation>
    <scope>NUCLEOTIDE SEQUENCE</scope>
    <source>
        <strain evidence="1">CY357</strain>
    </source>
</reference>
<protein>
    <submittedName>
        <fullName evidence="1">Uncharacterized protein</fullName>
    </submittedName>
</protein>
<name>A0A9X1Q892_9BACT</name>